<organism evidence="2 3">
    <name type="scientific">Planctomyces bekefii</name>
    <dbReference type="NCBI Taxonomy" id="1653850"/>
    <lineage>
        <taxon>Bacteria</taxon>
        <taxon>Pseudomonadati</taxon>
        <taxon>Planctomycetota</taxon>
        <taxon>Planctomycetia</taxon>
        <taxon>Planctomycetales</taxon>
        <taxon>Planctomycetaceae</taxon>
        <taxon>Planctomyces</taxon>
    </lineage>
</organism>
<dbReference type="EMBL" id="SRHE01000526">
    <property type="protein sequence ID" value="TWW08738.1"/>
    <property type="molecule type" value="Genomic_DNA"/>
</dbReference>
<dbReference type="PANTHER" id="PTHR12526:SF630">
    <property type="entry name" value="GLYCOSYLTRANSFERASE"/>
    <property type="match status" value="1"/>
</dbReference>
<accession>A0A5C6M283</accession>
<evidence type="ECO:0000259" key="1">
    <source>
        <dbReference type="Pfam" id="PF00534"/>
    </source>
</evidence>
<dbReference type="InterPro" id="IPR001296">
    <property type="entry name" value="Glyco_trans_1"/>
</dbReference>
<dbReference type="SUPFAM" id="SSF53756">
    <property type="entry name" value="UDP-Glycosyltransferase/glycogen phosphorylase"/>
    <property type="match status" value="1"/>
</dbReference>
<dbReference type="GO" id="GO:0016757">
    <property type="term" value="F:glycosyltransferase activity"/>
    <property type="evidence" value="ECO:0007669"/>
    <property type="project" value="InterPro"/>
</dbReference>
<proteinExistence type="predicted"/>
<keyword evidence="3" id="KW-1185">Reference proteome</keyword>
<reference evidence="2 3" key="1">
    <citation type="submission" date="2019-08" db="EMBL/GenBank/DDBJ databases">
        <title>100 year-old enigma solved: identification of Planctomyces bekefii, the type genus and species of the phylum Planctomycetes.</title>
        <authorList>
            <person name="Svetlana D.N."/>
            <person name="Overmann J."/>
        </authorList>
    </citation>
    <scope>NUCLEOTIDE SEQUENCE [LARGE SCALE GENOMIC DNA]</scope>
    <source>
        <strain evidence="2">Phe10_nw2017</strain>
    </source>
</reference>
<sequence length="230" mass="25831">MTRQYVLAGIAPVDKFTTIYSGMDVERFLNPAVPPADIRTQLNLSEKDIVFGKVGRLFNLKGHNYLIEAAATVASRIPNAKFLLVGDGTLRQIYQQRIQQLGLTDRFRFTGLVSPDQVPDFIHAMDVVVHTSDWEGLPRVVPQGLLAAKPVVAFDIDGTPEVCIEGVTGCLVPHRNIERLASAMIQLAQDSALRTTLGNRGREMFTQQFRHEYMTARIREVYQNVLDQHR</sequence>
<comment type="caution">
    <text evidence="2">The sequence shown here is derived from an EMBL/GenBank/DDBJ whole genome shotgun (WGS) entry which is preliminary data.</text>
</comment>
<feature type="domain" description="Glycosyl transferase family 1" evidence="1">
    <location>
        <begin position="38"/>
        <end position="204"/>
    </location>
</feature>
<evidence type="ECO:0000313" key="2">
    <source>
        <dbReference type="EMBL" id="TWW08738.1"/>
    </source>
</evidence>
<dbReference type="Proteomes" id="UP000321083">
    <property type="component" value="Unassembled WGS sequence"/>
</dbReference>
<protein>
    <recommendedName>
        <fullName evidence="1">Glycosyl transferase family 1 domain-containing protein</fullName>
    </recommendedName>
</protein>
<name>A0A5C6M283_9PLAN</name>
<evidence type="ECO:0000313" key="3">
    <source>
        <dbReference type="Proteomes" id="UP000321083"/>
    </source>
</evidence>
<dbReference type="AlphaFoldDB" id="A0A5C6M283"/>
<dbReference type="PANTHER" id="PTHR12526">
    <property type="entry name" value="GLYCOSYLTRANSFERASE"/>
    <property type="match status" value="1"/>
</dbReference>
<gene>
    <name evidence="2" type="ORF">E3A20_21340</name>
</gene>
<reference evidence="2 3" key="2">
    <citation type="submission" date="2019-08" db="EMBL/GenBank/DDBJ databases">
        <authorList>
            <person name="Henke P."/>
        </authorList>
    </citation>
    <scope>NUCLEOTIDE SEQUENCE [LARGE SCALE GENOMIC DNA]</scope>
    <source>
        <strain evidence="2">Phe10_nw2017</strain>
    </source>
</reference>
<dbReference type="Gene3D" id="3.40.50.2000">
    <property type="entry name" value="Glycogen Phosphorylase B"/>
    <property type="match status" value="2"/>
</dbReference>
<dbReference type="Pfam" id="PF00534">
    <property type="entry name" value="Glycos_transf_1"/>
    <property type="match status" value="1"/>
</dbReference>